<dbReference type="PANTHER" id="PTHR35871:SF1">
    <property type="entry name" value="CXC1-LIKE CYSTEINE CLUSTER ASSOCIATED WITH KDZ TRANSPOSASES DOMAIN-CONTAINING PROTEIN"/>
    <property type="match status" value="1"/>
</dbReference>
<protein>
    <submittedName>
        <fullName evidence="1">Uncharacterized protein</fullName>
    </submittedName>
</protein>
<proteinExistence type="predicted"/>
<evidence type="ECO:0000313" key="1">
    <source>
        <dbReference type="EMBL" id="KAE9405465.1"/>
    </source>
</evidence>
<organism evidence="1 2">
    <name type="scientific">Gymnopus androsaceus JB14</name>
    <dbReference type="NCBI Taxonomy" id="1447944"/>
    <lineage>
        <taxon>Eukaryota</taxon>
        <taxon>Fungi</taxon>
        <taxon>Dikarya</taxon>
        <taxon>Basidiomycota</taxon>
        <taxon>Agaricomycotina</taxon>
        <taxon>Agaricomycetes</taxon>
        <taxon>Agaricomycetidae</taxon>
        <taxon>Agaricales</taxon>
        <taxon>Marasmiineae</taxon>
        <taxon>Omphalotaceae</taxon>
        <taxon>Gymnopus</taxon>
    </lineage>
</organism>
<dbReference type="InterPro" id="IPR036397">
    <property type="entry name" value="RNaseH_sf"/>
</dbReference>
<evidence type="ECO:0000313" key="2">
    <source>
        <dbReference type="Proteomes" id="UP000799118"/>
    </source>
</evidence>
<gene>
    <name evidence="1" type="ORF">BT96DRAFT_955296</name>
</gene>
<dbReference type="Gene3D" id="3.30.420.10">
    <property type="entry name" value="Ribonuclease H-like superfamily/Ribonuclease H"/>
    <property type="match status" value="1"/>
</dbReference>
<name>A0A6A4I9U3_9AGAR</name>
<accession>A0A6A4I9U3</accession>
<dbReference type="AlphaFoldDB" id="A0A6A4I9U3"/>
<dbReference type="Proteomes" id="UP000799118">
    <property type="component" value="Unassembled WGS sequence"/>
</dbReference>
<reference evidence="1" key="1">
    <citation type="journal article" date="2019" name="Environ. Microbiol.">
        <title>Fungal ecological strategies reflected in gene transcription - a case study of two litter decomposers.</title>
        <authorList>
            <person name="Barbi F."/>
            <person name="Kohler A."/>
            <person name="Barry K."/>
            <person name="Baskaran P."/>
            <person name="Daum C."/>
            <person name="Fauchery L."/>
            <person name="Ihrmark K."/>
            <person name="Kuo A."/>
            <person name="LaButti K."/>
            <person name="Lipzen A."/>
            <person name="Morin E."/>
            <person name="Grigoriev I.V."/>
            <person name="Henrissat B."/>
            <person name="Lindahl B."/>
            <person name="Martin F."/>
        </authorList>
    </citation>
    <scope>NUCLEOTIDE SEQUENCE</scope>
    <source>
        <strain evidence="1">JB14</strain>
    </source>
</reference>
<dbReference type="PANTHER" id="PTHR35871">
    <property type="entry name" value="EXPRESSED PROTEIN"/>
    <property type="match status" value="1"/>
</dbReference>
<dbReference type="GO" id="GO:0003676">
    <property type="term" value="F:nucleic acid binding"/>
    <property type="evidence" value="ECO:0007669"/>
    <property type="project" value="InterPro"/>
</dbReference>
<dbReference type="EMBL" id="ML769409">
    <property type="protein sequence ID" value="KAE9405465.1"/>
    <property type="molecule type" value="Genomic_DNA"/>
</dbReference>
<keyword evidence="2" id="KW-1185">Reference proteome</keyword>
<dbReference type="OrthoDB" id="10044727at2759"/>
<sequence length="461" mass="53851">MYCAQQLYRKVLPNNPYGRWSTTMLADEDLLNEINLYLQELGNKITAEKLVSYLARPDVMERHSIDKTISVCTARCYLNTLNYRFGEAKKGQYKDGHERPDVVRDRDTRFIPQMQLLLLRAQMFDRDGLPLPPPTFEGKRVIVWYHDELIFYAHDRHRKSWYPKDAPAQLHSKGEGIPFMIANYVSSQLGWLVSPNGLEQAWHEFRPGKNRDGYFTCNEICAQAEDTIKILTKWYPEYEHVLFFAEVNERDAAGKPVYKANGKVSKVKVQMGPATFVNGEPQPLYFPMGHPQAGWFKGIKNNLHERDISTEGKKLECKSFKCLPDATDCCMRQILFNEPDFVNIKSILQSQCRDMGVQVIFLPKFHCKLNPIEQCWGYAKWIYRFYPESSREEDLHRNILEALEQVPLIKIRRFVVRTYQFMDAYARGLNGRQAAWAARKYRGHRILPDSIMQELLDENIT</sequence>